<dbReference type="KEGG" id="nre:BES08_10935"/>
<dbReference type="Proteomes" id="UP000094626">
    <property type="component" value="Chromosome"/>
</dbReference>
<dbReference type="AlphaFoldDB" id="A0A1D8A513"/>
<protein>
    <submittedName>
        <fullName evidence="1">Uncharacterized protein</fullName>
    </submittedName>
</protein>
<evidence type="ECO:0000313" key="2">
    <source>
        <dbReference type="Proteomes" id="UP000094626"/>
    </source>
</evidence>
<dbReference type="EMBL" id="CP017075">
    <property type="protein sequence ID" value="AOR77207.1"/>
    <property type="molecule type" value="Genomic_DNA"/>
</dbReference>
<keyword evidence="2" id="KW-1185">Reference proteome</keyword>
<name>A0A1D8A513_9SPHN</name>
<evidence type="ECO:0000313" key="1">
    <source>
        <dbReference type="EMBL" id="AOR77207.1"/>
    </source>
</evidence>
<organism evidence="1 2">
    <name type="scientific">Novosphingobium resinovorum</name>
    <dbReference type="NCBI Taxonomy" id="158500"/>
    <lineage>
        <taxon>Bacteria</taxon>
        <taxon>Pseudomonadati</taxon>
        <taxon>Pseudomonadota</taxon>
        <taxon>Alphaproteobacteria</taxon>
        <taxon>Sphingomonadales</taxon>
        <taxon>Sphingomonadaceae</taxon>
        <taxon>Novosphingobium</taxon>
    </lineage>
</organism>
<proteinExistence type="predicted"/>
<sequence length="210" mass="23507">MTDMANHPTQTRTLGEVLPAVLPRPRTVFEPSLSNSPSALVARLTNSQLATAQAVAFAPLPAIAQADAQFLAQSLLMLDVLPRRRDDELGGKLRVRAYQIAIGVRPKDAIEFMVAEALRTCRFYPSTAECIAILSRWERSDEAVRVRREASAAVRHERQARFDEMMARLAAGEVEQAEIDTLPVSWLKIAETRSHLRREEDGRYTSRVRA</sequence>
<reference evidence="2" key="1">
    <citation type="journal article" date="2017" name="J. Biotechnol.">
        <title>Complete genome sequence of Novosphingobium resinovorum SA1, a versatile xenobiotic-degrading bacterium capable of utilizing sulfanilic acid.</title>
        <authorList>
            <person name="Hegedus B."/>
            <person name="Kos P.B."/>
            <person name="Balint B."/>
            <person name="Maroti G."/>
            <person name="Gan H.M."/>
            <person name="Perei K."/>
            <person name="Rakhely G."/>
        </authorList>
    </citation>
    <scope>NUCLEOTIDE SEQUENCE [LARGE SCALE GENOMIC DNA]</scope>
    <source>
        <strain evidence="2">SA1</strain>
    </source>
</reference>
<gene>
    <name evidence="1" type="ORF">BES08_10935</name>
</gene>
<accession>A0A1D8A513</accession>